<dbReference type="SMART" id="SM00112">
    <property type="entry name" value="CA"/>
    <property type="match status" value="15"/>
</dbReference>
<dbReference type="InterPro" id="IPR002126">
    <property type="entry name" value="Cadherin-like_dom"/>
</dbReference>
<feature type="domain" description="Cadherin" evidence="12">
    <location>
        <begin position="941"/>
        <end position="1045"/>
    </location>
</feature>
<evidence type="ECO:0000256" key="6">
    <source>
        <dbReference type="ARBA" id="ARBA00022889"/>
    </source>
</evidence>
<evidence type="ECO:0000259" key="12">
    <source>
        <dbReference type="PROSITE" id="PS50268"/>
    </source>
</evidence>
<evidence type="ECO:0000256" key="11">
    <source>
        <dbReference type="SAM" id="Phobius"/>
    </source>
</evidence>
<dbReference type="GO" id="GO:0007156">
    <property type="term" value="P:homophilic cell adhesion via plasma membrane adhesion molecules"/>
    <property type="evidence" value="ECO:0007669"/>
    <property type="project" value="InterPro"/>
</dbReference>
<dbReference type="GO" id="GO:0016477">
    <property type="term" value="P:cell migration"/>
    <property type="evidence" value="ECO:0007669"/>
    <property type="project" value="TreeGrafter"/>
</dbReference>
<feature type="domain" description="Cadherin" evidence="12">
    <location>
        <begin position="1461"/>
        <end position="1565"/>
    </location>
</feature>
<dbReference type="OMA" id="AQISYLF"/>
<gene>
    <name evidence="13" type="primary">ft</name>
    <name evidence="13" type="ORF">T03_15626</name>
</gene>
<evidence type="ECO:0000256" key="4">
    <source>
        <dbReference type="ARBA" id="ARBA00022737"/>
    </source>
</evidence>
<dbReference type="GO" id="GO:0007043">
    <property type="term" value="P:cell-cell junction assembly"/>
    <property type="evidence" value="ECO:0007669"/>
    <property type="project" value="TreeGrafter"/>
</dbReference>
<feature type="domain" description="Cadherin" evidence="12">
    <location>
        <begin position="1141"/>
        <end position="1251"/>
    </location>
</feature>
<keyword evidence="9" id="KW-0325">Glycoprotein</keyword>
<dbReference type="GO" id="GO:0008013">
    <property type="term" value="F:beta-catenin binding"/>
    <property type="evidence" value="ECO:0007669"/>
    <property type="project" value="TreeGrafter"/>
</dbReference>
<dbReference type="OrthoDB" id="6252479at2759"/>
<keyword evidence="3" id="KW-0732">Signal</keyword>
<comment type="subcellular location">
    <subcellularLocation>
        <location evidence="1">Membrane</location>
        <topology evidence="1">Single-pass membrane protein</topology>
    </subcellularLocation>
</comment>
<evidence type="ECO:0000256" key="9">
    <source>
        <dbReference type="ARBA" id="ARBA00023180"/>
    </source>
</evidence>
<dbReference type="GO" id="GO:0016339">
    <property type="term" value="P:calcium-dependent cell-cell adhesion via plasma membrane cell adhesion molecules"/>
    <property type="evidence" value="ECO:0007669"/>
    <property type="project" value="TreeGrafter"/>
</dbReference>
<evidence type="ECO:0000313" key="14">
    <source>
        <dbReference type="Proteomes" id="UP000054653"/>
    </source>
</evidence>
<evidence type="ECO:0000256" key="3">
    <source>
        <dbReference type="ARBA" id="ARBA00022729"/>
    </source>
</evidence>
<feature type="domain" description="Cadherin" evidence="12">
    <location>
        <begin position="1252"/>
        <end position="1356"/>
    </location>
</feature>
<protein>
    <submittedName>
        <fullName evidence="13">Cadherin-related tumor suppressor</fullName>
    </submittedName>
</protein>
<name>A0A0V1DHE1_TRIBR</name>
<keyword evidence="8 11" id="KW-0472">Membrane</keyword>
<feature type="domain" description="Cadherin" evidence="12">
    <location>
        <begin position="1357"/>
        <end position="1476"/>
    </location>
</feature>
<comment type="caution">
    <text evidence="13">The sequence shown here is derived from an EMBL/GenBank/DDBJ whole genome shotgun (WGS) entry which is preliminary data.</text>
</comment>
<organism evidence="13 14">
    <name type="scientific">Trichinella britovi</name>
    <name type="common">Parasitic roundworm</name>
    <dbReference type="NCBI Taxonomy" id="45882"/>
    <lineage>
        <taxon>Eukaryota</taxon>
        <taxon>Metazoa</taxon>
        <taxon>Ecdysozoa</taxon>
        <taxon>Nematoda</taxon>
        <taxon>Enoplea</taxon>
        <taxon>Dorylaimia</taxon>
        <taxon>Trichinellida</taxon>
        <taxon>Trichinellidae</taxon>
        <taxon>Trichinella</taxon>
    </lineage>
</organism>
<feature type="domain" description="Cadherin" evidence="12">
    <location>
        <begin position="735"/>
        <end position="836"/>
    </location>
</feature>
<dbReference type="CDD" id="cd11304">
    <property type="entry name" value="Cadherin_repeat"/>
    <property type="match status" value="15"/>
</dbReference>
<keyword evidence="4" id="KW-0677">Repeat</keyword>
<proteinExistence type="predicted"/>
<dbReference type="Proteomes" id="UP000054653">
    <property type="component" value="Unassembled WGS sequence"/>
</dbReference>
<dbReference type="GO" id="GO:0000902">
    <property type="term" value="P:cell morphogenesis"/>
    <property type="evidence" value="ECO:0007669"/>
    <property type="project" value="TreeGrafter"/>
</dbReference>
<dbReference type="PROSITE" id="PS00232">
    <property type="entry name" value="CADHERIN_1"/>
    <property type="match status" value="4"/>
</dbReference>
<dbReference type="GO" id="GO:0016342">
    <property type="term" value="C:catenin complex"/>
    <property type="evidence" value="ECO:0007669"/>
    <property type="project" value="TreeGrafter"/>
</dbReference>
<dbReference type="STRING" id="45882.A0A0V1DHE1"/>
<feature type="domain" description="Cadherin" evidence="12">
    <location>
        <begin position="1043"/>
        <end position="1140"/>
    </location>
</feature>
<evidence type="ECO:0000256" key="10">
    <source>
        <dbReference type="PROSITE-ProRule" id="PRU00043"/>
    </source>
</evidence>
<keyword evidence="5 10" id="KW-0106">Calcium</keyword>
<dbReference type="Pfam" id="PF25374">
    <property type="entry name" value="Cadherin_FAT4_N"/>
    <property type="match status" value="1"/>
</dbReference>
<dbReference type="InterPro" id="IPR039808">
    <property type="entry name" value="Cadherin"/>
</dbReference>
<feature type="domain" description="Cadherin" evidence="12">
    <location>
        <begin position="1668"/>
        <end position="1746"/>
    </location>
</feature>
<feature type="domain" description="Cadherin" evidence="12">
    <location>
        <begin position="305"/>
        <end position="417"/>
    </location>
</feature>
<dbReference type="FunFam" id="2.60.40.60:FF:000015">
    <property type="entry name" value="FAT atypical cadherin 1"/>
    <property type="match status" value="2"/>
</dbReference>
<keyword evidence="6" id="KW-0130">Cell adhesion</keyword>
<dbReference type="GO" id="GO:0005509">
    <property type="term" value="F:calcium ion binding"/>
    <property type="evidence" value="ECO:0007669"/>
    <property type="project" value="UniProtKB-UniRule"/>
</dbReference>
<dbReference type="GO" id="GO:0034332">
    <property type="term" value="P:adherens junction organization"/>
    <property type="evidence" value="ECO:0007669"/>
    <property type="project" value="TreeGrafter"/>
</dbReference>
<dbReference type="PANTHER" id="PTHR24027:SF422">
    <property type="entry name" value="CADHERIN DOMAIN-CONTAINING PROTEIN"/>
    <property type="match status" value="1"/>
</dbReference>
<dbReference type="FunFam" id="2.60.40.60:FF:000116">
    <property type="entry name" value="Dachsous cadherin-related 2"/>
    <property type="match status" value="1"/>
</dbReference>
<feature type="transmembrane region" description="Helical" evidence="11">
    <location>
        <begin position="67"/>
        <end position="91"/>
    </location>
</feature>
<evidence type="ECO:0000256" key="1">
    <source>
        <dbReference type="ARBA" id="ARBA00004167"/>
    </source>
</evidence>
<dbReference type="InterPro" id="IPR015919">
    <property type="entry name" value="Cadherin-like_sf"/>
</dbReference>
<feature type="domain" description="Cadherin" evidence="12">
    <location>
        <begin position="632"/>
        <end position="734"/>
    </location>
</feature>
<feature type="domain" description="Cadherin" evidence="12">
    <location>
        <begin position="432"/>
        <end position="530"/>
    </location>
</feature>
<dbReference type="PRINTS" id="PR00205">
    <property type="entry name" value="CADHERIN"/>
</dbReference>
<evidence type="ECO:0000313" key="13">
    <source>
        <dbReference type="EMBL" id="KRY61040.1"/>
    </source>
</evidence>
<reference evidence="13 14" key="1">
    <citation type="submission" date="2015-01" db="EMBL/GenBank/DDBJ databases">
        <title>Evolution of Trichinella species and genotypes.</title>
        <authorList>
            <person name="Korhonen P.K."/>
            <person name="Edoardo P."/>
            <person name="Giuseppe L.R."/>
            <person name="Gasser R.B."/>
        </authorList>
    </citation>
    <scope>NUCLEOTIDE SEQUENCE [LARGE SCALE GENOMIC DNA]</scope>
    <source>
        <strain evidence="13">ISS120</strain>
    </source>
</reference>
<evidence type="ECO:0000256" key="5">
    <source>
        <dbReference type="ARBA" id="ARBA00022837"/>
    </source>
</evidence>
<keyword evidence="7 11" id="KW-1133">Transmembrane helix</keyword>
<feature type="domain" description="Cadherin" evidence="12">
    <location>
        <begin position="837"/>
        <end position="940"/>
    </location>
</feature>
<dbReference type="GO" id="GO:0045296">
    <property type="term" value="F:cadherin binding"/>
    <property type="evidence" value="ECO:0007669"/>
    <property type="project" value="TreeGrafter"/>
</dbReference>
<evidence type="ECO:0000256" key="2">
    <source>
        <dbReference type="ARBA" id="ARBA00022692"/>
    </source>
</evidence>
<dbReference type="FunFam" id="2.60.40.60:FF:000020">
    <property type="entry name" value="Dachsous cadherin-related 1b"/>
    <property type="match status" value="4"/>
</dbReference>
<feature type="domain" description="Cadherin" evidence="12">
    <location>
        <begin position="196"/>
        <end position="304"/>
    </location>
</feature>
<dbReference type="PANTHER" id="PTHR24027">
    <property type="entry name" value="CADHERIN-23"/>
    <property type="match status" value="1"/>
</dbReference>
<dbReference type="Pfam" id="PF00028">
    <property type="entry name" value="Cadherin"/>
    <property type="match status" value="12"/>
</dbReference>
<sequence length="1796" mass="199283">MLKVENRCGGSFRPAEVASGVWLLFTVVVQMADLENSSCSIKAGAIGVGWCDGLALISKSKNQSRRCLMNGHCLATIFIPLLLGASSFLYLTSSASSSLEERIQLNVTEGVPKNTVVGSITKLDGYQYRLSEPNVHFHFNTDTGEIITAEQIDRENLLDGDSDTIDLVIVSKGVPAYFITVTINVLDVNDNAPKFPLPYQNVSLPESAKIGTQIVLIGANDRDAGINGKIVNYTLIGSDAECCQLLSQNEGSVLLLTLKNPLDREKKDLYILNISATDGGVPPLTGYTTVFLNVLDSNDNPPVFNETEYLVIVNESLPVGKPIFQIQATDLDLGENSRLSYSLVDNQDESFSINSETGLIETTKPLHCNKHYCKTSGECVGECILTVEATDHGLPSQRARAFVRIQVVNTNDHPPEIQIRFYTNNVGGYAIVNNQNPVGSVIALISVTDKDSGINGKTTLNITSGNELGHFRLDNSLGFSLLRTNASLNHREHHWYNLTLKAQDLGLKPKVTYKMLQIFVKGSRRMSPNFQKQHYKVSLAEDLPVGSKVIALQAHLENKPIFYSILSGNEFGWFHITEKTGLITTAAELDYEFQSEHILIISAKSAALTEDFSTTKVYIQLMDVNDNSPEFLPDSLEASVPEDASIGTHITTIRTTDKDSGMNAVVKVQLIAFTENFQLNETTGDLILMKTLNREIQAEYSLDIIATDQGLPQRQTFTTVRIHVLDVNDELPKFYPTKYAVNILKSSAVGSAVATVKARDLDEGSNGLVTYYFEDSPVGIFDLDVNLGKIVLKKIPLGRNSINIVVKAKDADGKTSVNNATVQVNFIDSLYATPKFTQPKYEFVVQEDFGTGPHLARPIGSVSATDFDSGSQLHYEIVDGNYMSLFEIGPYSGEIRSTRTLDFEEQRTHQLKVLAYGQQAVTSVLVSVNLEDVNDNDPKFLNNANIVEITDHTPVGFPILHTRAEDADSGMNGKINYYIVSDLRQAFLSVDSDSGLVTLTRPGHLVNPGQYEFSVHANDNGMPSRNDSTKITVLVKHDNNILESFQNQTLQFIIPEDRAVNEMVSKIGFGQYLHQYFIVDPTPDDLFGVFPDGWIYVKNALDFETTNYEKLSISIQNGKVKSLIEAEFFITDVNDNSPTCLKEIFQFEIAENMPPLSYVGTVEADDPDSKLNGIVRFRLANPEEDRFVLDSETGILRTLVQFDREEIYKMNKKSTIELQIEAYDLAEVHPLSTRCSVFVTVMDENDHRPQFTLDMYSASLLENKDIGSEVLRVSARDEDMNMNSMVKFEIASGNENNTFSLDPYTGKLTLSAPLDREIQAVYRITLRATDHGVPPLSSIAFATIVVTDVNDNAPKFTSQVESILIDEDTELGTCVHHFNAFDLDASKFGEISYSFSIGQVFGPFYLNPYDGCLMLIQPLDYETAKNYTLVVYASDAGTPKLSSSVVLRVLIKHIRNKMIDIGESLHTEVEENAPIGTEIMKLSPSDMNNEVDNEIHFTILHQFPEVKFQIDHTKGTISICGPLDRETVDEYKLLVQAENAKHPKRSTRQTVTVTVNDVNDQAPEFYSYHAFLLPQSPRAGQFVGKLSVRDADVNNNISLSLLSSDNSDLFSLTEEGDIFVKKPILHPLPFYVLKVKAEDQPIFGSPLTENAEIHLIWNGEQRSEFEFEKEVYDFSLAETTPIGTQLGKLHLKNENSSMGIQYFVIGNQANQELFVDVEQNSGILSIARNLDCNFNSTGQFIITVVAISTQVQNNYQPLIATCKAKCCNSFRLSCLYSSFCSSILSSSDRESGTNLI</sequence>
<dbReference type="PROSITE" id="PS50268">
    <property type="entry name" value="CADHERIN_2"/>
    <property type="match status" value="15"/>
</dbReference>
<feature type="domain" description="Cadherin" evidence="12">
    <location>
        <begin position="128"/>
        <end position="195"/>
    </location>
</feature>
<evidence type="ECO:0000256" key="8">
    <source>
        <dbReference type="ARBA" id="ARBA00023136"/>
    </source>
</evidence>
<evidence type="ECO:0000256" key="7">
    <source>
        <dbReference type="ARBA" id="ARBA00022989"/>
    </source>
</evidence>
<dbReference type="Gene3D" id="2.60.40.60">
    <property type="entry name" value="Cadherins"/>
    <property type="match status" value="16"/>
</dbReference>
<dbReference type="EMBL" id="JYDI01000003">
    <property type="protein sequence ID" value="KRY61040.1"/>
    <property type="molecule type" value="Genomic_DNA"/>
</dbReference>
<dbReference type="SUPFAM" id="SSF49313">
    <property type="entry name" value="Cadherin-like"/>
    <property type="match status" value="16"/>
</dbReference>
<feature type="domain" description="Cadherin" evidence="12">
    <location>
        <begin position="531"/>
        <end position="631"/>
    </location>
</feature>
<dbReference type="InterPro" id="IPR020894">
    <property type="entry name" value="Cadherin_CS"/>
</dbReference>
<keyword evidence="14" id="KW-1185">Reference proteome</keyword>
<dbReference type="FunFam" id="2.60.40.60:FF:000092">
    <property type="entry name" value="Protocadherin 8"/>
    <property type="match status" value="1"/>
</dbReference>
<dbReference type="GO" id="GO:0005912">
    <property type="term" value="C:adherens junction"/>
    <property type="evidence" value="ECO:0007669"/>
    <property type="project" value="TreeGrafter"/>
</dbReference>
<dbReference type="GO" id="GO:0044331">
    <property type="term" value="P:cell-cell adhesion mediated by cadherin"/>
    <property type="evidence" value="ECO:0007669"/>
    <property type="project" value="TreeGrafter"/>
</dbReference>
<accession>A0A0V1DHE1</accession>
<dbReference type="GO" id="GO:0007163">
    <property type="term" value="P:establishment or maintenance of cell polarity"/>
    <property type="evidence" value="ECO:0007669"/>
    <property type="project" value="UniProtKB-ARBA"/>
</dbReference>
<keyword evidence="2 11" id="KW-0812">Transmembrane</keyword>